<reference evidence="1 2" key="1">
    <citation type="submission" date="2020-08" db="EMBL/GenBank/DDBJ databases">
        <authorList>
            <person name="Koutsovoulos G."/>
            <person name="Danchin GJ E."/>
        </authorList>
    </citation>
    <scope>NUCLEOTIDE SEQUENCE [LARGE SCALE GENOMIC DNA]</scope>
</reference>
<proteinExistence type="predicted"/>
<name>A0A6V7X9T0_MELEN</name>
<dbReference type="AlphaFoldDB" id="A0A6V7X9T0"/>
<gene>
    <name evidence="1" type="ORF">MENT_LOCUS49232</name>
</gene>
<accession>A0A6V7X9T0</accession>
<comment type="caution">
    <text evidence="1">The sequence shown here is derived from an EMBL/GenBank/DDBJ whole genome shotgun (WGS) entry which is preliminary data.</text>
</comment>
<evidence type="ECO:0000313" key="1">
    <source>
        <dbReference type="EMBL" id="CAD2196091.1"/>
    </source>
</evidence>
<evidence type="ECO:0000313" key="2">
    <source>
        <dbReference type="Proteomes" id="UP000580250"/>
    </source>
</evidence>
<dbReference type="Proteomes" id="UP000580250">
    <property type="component" value="Unassembled WGS sequence"/>
</dbReference>
<organism evidence="1 2">
    <name type="scientific">Meloidogyne enterolobii</name>
    <name type="common">Root-knot nematode worm</name>
    <name type="synonym">Meloidogyne mayaguensis</name>
    <dbReference type="NCBI Taxonomy" id="390850"/>
    <lineage>
        <taxon>Eukaryota</taxon>
        <taxon>Metazoa</taxon>
        <taxon>Ecdysozoa</taxon>
        <taxon>Nematoda</taxon>
        <taxon>Chromadorea</taxon>
        <taxon>Rhabditida</taxon>
        <taxon>Tylenchina</taxon>
        <taxon>Tylenchomorpha</taxon>
        <taxon>Tylenchoidea</taxon>
        <taxon>Meloidogynidae</taxon>
        <taxon>Meloidogyninae</taxon>
        <taxon>Meloidogyne</taxon>
    </lineage>
</organism>
<sequence length="104" mass="12398">MPQVGLFDDEMLTSFELLTSNEKINESYQRVRQNILFYYLDWLIRKSPEISDMIRQRNNETSIMSSSSSYVYLYKSRKGRLLQLLNDENLIKLEEKFPTILHIG</sequence>
<dbReference type="EMBL" id="CAJEWN010001276">
    <property type="protein sequence ID" value="CAD2196091.1"/>
    <property type="molecule type" value="Genomic_DNA"/>
</dbReference>
<protein>
    <submittedName>
        <fullName evidence="1">Uncharacterized protein</fullName>
    </submittedName>
</protein>